<feature type="compositionally biased region" description="Polar residues" evidence="1">
    <location>
        <begin position="246"/>
        <end position="280"/>
    </location>
</feature>
<comment type="caution">
    <text evidence="3">The sequence shown here is derived from an EMBL/GenBank/DDBJ whole genome shotgun (WGS) entry which is preliminary data.</text>
</comment>
<evidence type="ECO:0000313" key="3">
    <source>
        <dbReference type="EMBL" id="MDI1492453.1"/>
    </source>
</evidence>
<name>A0AA43TYA9_9LECA</name>
<feature type="domain" description="ASX DEUBAD" evidence="2">
    <location>
        <begin position="65"/>
        <end position="139"/>
    </location>
</feature>
<sequence length="608" mass="66511">MAPRKRPTKKSAGGSSAKRPTLKQLQEDPIWSTQDHRSNLAKFADPKTYEGWTKEDWDEAWETCLPEDAPTNKDGYSVPIEYFKYNIDWRRGVREFQEDLGEGRYEPEWQAQAHRAMEERARGDFDKFKEQEFEEFWGQKQRTPWTDLAGEAAQIKLQELAEQRYIREGDIFSYVRLIKLGSDKILVEKDARVAKIEGGALTMAIPPGRLKFARHLPTPKPTPVKGVENPGTQGIESAEISLGHTGDTNSAGLQPNGNSTTHPEPETSITQKPASTQYNDLDSVKKEQSDSVSGNAAVYGIGSEKVVNGEGGASKRNDPGDSSAKSPHDGTEQTDTKDDIASSQPNGLTTAENGNPGTDGVPRDISGGTVQNNGLEHPTSDNMPPIHQSNGTPQPQTSPSADTQSQPKATDPTTHKTPTTPSHPLEDVILHTTTSLTDLERRFVEIDGRLDPKDHRCANPWKMMRGKRNEQDLGTLFEMREEYYVWKSNRTVKMPKEQVEAANGKGEGKGKTAGATEGVKSAQQRGAETKARKKAEAAAAAAAAAEEGTALGKKTVNAPRKTEAAGKMGAKRTSPDADDDDDADSDSEEVVGTPQVTKSGRQVKKRKM</sequence>
<keyword evidence="4" id="KW-1185">Reference proteome</keyword>
<feature type="region of interest" description="Disordered" evidence="1">
    <location>
        <begin position="1"/>
        <end position="37"/>
    </location>
</feature>
<feature type="compositionally biased region" description="Polar residues" evidence="1">
    <location>
        <begin position="387"/>
        <end position="406"/>
    </location>
</feature>
<feature type="region of interest" description="Disordered" evidence="1">
    <location>
        <begin position="496"/>
        <end position="608"/>
    </location>
</feature>
<feature type="compositionally biased region" description="Basic and acidic residues" evidence="1">
    <location>
        <begin position="527"/>
        <end position="536"/>
    </location>
</feature>
<accession>A0AA43TYA9</accession>
<gene>
    <name evidence="3" type="ORF">OHK93_003667</name>
</gene>
<feature type="compositionally biased region" description="Low complexity" evidence="1">
    <location>
        <begin position="407"/>
        <end position="423"/>
    </location>
</feature>
<proteinExistence type="predicted"/>
<feature type="compositionally biased region" description="Polar residues" evidence="1">
    <location>
        <begin position="341"/>
        <end position="356"/>
    </location>
</feature>
<reference evidence="3" key="1">
    <citation type="journal article" date="2023" name="Genome Biol. Evol.">
        <title>First Whole Genome Sequence and Flow Cytometry Genome Size Data for the Lichen-Forming Fungus Ramalina farinacea (Ascomycota).</title>
        <authorList>
            <person name="Llewellyn T."/>
            <person name="Mian S."/>
            <person name="Hill R."/>
            <person name="Leitch I.J."/>
            <person name="Gaya E."/>
        </authorList>
    </citation>
    <scope>NUCLEOTIDE SEQUENCE</scope>
    <source>
        <strain evidence="3">LIQ254RAFAR</strain>
    </source>
</reference>
<dbReference type="AlphaFoldDB" id="A0AA43TYA9"/>
<feature type="compositionally biased region" description="Basic and acidic residues" evidence="1">
    <location>
        <begin position="326"/>
        <end position="340"/>
    </location>
</feature>
<feature type="compositionally biased region" description="Acidic residues" evidence="1">
    <location>
        <begin position="576"/>
        <end position="589"/>
    </location>
</feature>
<evidence type="ECO:0000256" key="1">
    <source>
        <dbReference type="SAM" id="MobiDB-lite"/>
    </source>
</evidence>
<feature type="region of interest" description="Disordered" evidence="1">
    <location>
        <begin position="212"/>
        <end position="432"/>
    </location>
</feature>
<evidence type="ECO:0000313" key="4">
    <source>
        <dbReference type="Proteomes" id="UP001161017"/>
    </source>
</evidence>
<dbReference type="EMBL" id="JAPUFD010000019">
    <property type="protein sequence ID" value="MDI1492453.1"/>
    <property type="molecule type" value="Genomic_DNA"/>
</dbReference>
<dbReference type="Pfam" id="PF13919">
    <property type="entry name" value="ASXH"/>
    <property type="match status" value="1"/>
</dbReference>
<evidence type="ECO:0000259" key="2">
    <source>
        <dbReference type="Pfam" id="PF13919"/>
    </source>
</evidence>
<protein>
    <recommendedName>
        <fullName evidence="2">ASX DEUBAD domain-containing protein</fullName>
    </recommendedName>
</protein>
<organism evidence="3 4">
    <name type="scientific">Ramalina farinacea</name>
    <dbReference type="NCBI Taxonomy" id="258253"/>
    <lineage>
        <taxon>Eukaryota</taxon>
        <taxon>Fungi</taxon>
        <taxon>Dikarya</taxon>
        <taxon>Ascomycota</taxon>
        <taxon>Pezizomycotina</taxon>
        <taxon>Lecanoromycetes</taxon>
        <taxon>OSLEUM clade</taxon>
        <taxon>Lecanoromycetidae</taxon>
        <taxon>Lecanorales</taxon>
        <taxon>Lecanorineae</taxon>
        <taxon>Ramalinaceae</taxon>
        <taxon>Ramalina</taxon>
    </lineage>
</organism>
<dbReference type="InterPro" id="IPR028020">
    <property type="entry name" value="ASX_DEUBAD_dom"/>
</dbReference>
<dbReference type="Proteomes" id="UP001161017">
    <property type="component" value="Unassembled WGS sequence"/>
</dbReference>
<feature type="compositionally biased region" description="Low complexity" evidence="1">
    <location>
        <begin position="537"/>
        <end position="550"/>
    </location>
</feature>